<dbReference type="Proteomes" id="UP000619479">
    <property type="component" value="Unassembled WGS sequence"/>
</dbReference>
<dbReference type="RefSeq" id="WP_239175858.1">
    <property type="nucleotide sequence ID" value="NZ_BAAAUC010000088.1"/>
</dbReference>
<protein>
    <submittedName>
        <fullName evidence="1">Uncharacterized protein</fullName>
    </submittedName>
</protein>
<dbReference type="AlphaFoldDB" id="A0A919IU34"/>
<proteinExistence type="predicted"/>
<name>A0A919IU34_9ACTN</name>
<dbReference type="EMBL" id="BOMH01000095">
    <property type="protein sequence ID" value="GID71051.1"/>
    <property type="molecule type" value="Genomic_DNA"/>
</dbReference>
<organism evidence="1 2">
    <name type="scientific">Actinoplanes cyaneus</name>
    <dbReference type="NCBI Taxonomy" id="52696"/>
    <lineage>
        <taxon>Bacteria</taxon>
        <taxon>Bacillati</taxon>
        <taxon>Actinomycetota</taxon>
        <taxon>Actinomycetes</taxon>
        <taxon>Micromonosporales</taxon>
        <taxon>Micromonosporaceae</taxon>
        <taxon>Actinoplanes</taxon>
    </lineage>
</organism>
<comment type="caution">
    <text evidence="1">The sequence shown here is derived from an EMBL/GenBank/DDBJ whole genome shotgun (WGS) entry which is preliminary data.</text>
</comment>
<sequence length="193" mass="20936">MDTQWRRLWQEAGIPLNLIDRAAQHHARWGGLSLPAVRDLPEDAAGPGVLQVLSPEQVSGLPDPGWAFEAGPQRTAVPYSFLVSSDGTFGISGGADGRWVPLHGSVDGWVDSVALAHAALENAESVTRLTGAEVDKLDMNSMDPVESIQGISNNWWHRPGLLLAVYAGESIYFDIPDYRTAFLYVCDIDIQGV</sequence>
<evidence type="ECO:0000313" key="1">
    <source>
        <dbReference type="EMBL" id="GID71051.1"/>
    </source>
</evidence>
<reference evidence="1" key="1">
    <citation type="submission" date="2021-01" db="EMBL/GenBank/DDBJ databases">
        <title>Whole genome shotgun sequence of Actinoplanes cyaneus NBRC 14990.</title>
        <authorList>
            <person name="Komaki H."/>
            <person name="Tamura T."/>
        </authorList>
    </citation>
    <scope>NUCLEOTIDE SEQUENCE</scope>
    <source>
        <strain evidence="1">NBRC 14990</strain>
    </source>
</reference>
<evidence type="ECO:0000313" key="2">
    <source>
        <dbReference type="Proteomes" id="UP000619479"/>
    </source>
</evidence>
<keyword evidence="2" id="KW-1185">Reference proteome</keyword>
<accession>A0A919IU34</accession>
<gene>
    <name evidence="1" type="ORF">Acy02nite_89320</name>
</gene>